<reference evidence="4" key="1">
    <citation type="submission" date="2021-03" db="EMBL/GenBank/DDBJ databases">
        <authorList>
            <person name="Tagirdzhanova G."/>
        </authorList>
    </citation>
    <scope>NUCLEOTIDE SEQUENCE</scope>
</reference>
<protein>
    <recommendedName>
        <fullName evidence="3">HIT domain-containing protein</fullName>
    </recommendedName>
</protein>
<proteinExistence type="predicted"/>
<dbReference type="InterPro" id="IPR011146">
    <property type="entry name" value="HIT-like"/>
</dbReference>
<dbReference type="OrthoDB" id="1915375at2759"/>
<dbReference type="InterPro" id="IPR001310">
    <property type="entry name" value="Histidine_triad_HIT"/>
</dbReference>
<evidence type="ECO:0000259" key="3">
    <source>
        <dbReference type="PROSITE" id="PS51084"/>
    </source>
</evidence>
<dbReference type="PANTHER" id="PTHR46648:SF2">
    <property type="entry name" value="HIT DOMAIN-CONTAINING PROTEIN"/>
    <property type="match status" value="1"/>
</dbReference>
<dbReference type="Proteomes" id="UP000664203">
    <property type="component" value="Unassembled WGS sequence"/>
</dbReference>
<dbReference type="PROSITE" id="PS51084">
    <property type="entry name" value="HIT_2"/>
    <property type="match status" value="1"/>
</dbReference>
<evidence type="ECO:0000313" key="5">
    <source>
        <dbReference type="Proteomes" id="UP000664203"/>
    </source>
</evidence>
<evidence type="ECO:0000313" key="4">
    <source>
        <dbReference type="EMBL" id="CAF9941024.1"/>
    </source>
</evidence>
<dbReference type="GO" id="GO:0009117">
    <property type="term" value="P:nucleotide metabolic process"/>
    <property type="evidence" value="ECO:0007669"/>
    <property type="project" value="TreeGrafter"/>
</dbReference>
<dbReference type="AlphaFoldDB" id="A0A8H3J5N6"/>
<organism evidence="4 5">
    <name type="scientific">Alectoria fallacina</name>
    <dbReference type="NCBI Taxonomy" id="1903189"/>
    <lineage>
        <taxon>Eukaryota</taxon>
        <taxon>Fungi</taxon>
        <taxon>Dikarya</taxon>
        <taxon>Ascomycota</taxon>
        <taxon>Pezizomycotina</taxon>
        <taxon>Lecanoromycetes</taxon>
        <taxon>OSLEUM clade</taxon>
        <taxon>Lecanoromycetidae</taxon>
        <taxon>Lecanorales</taxon>
        <taxon>Lecanorineae</taxon>
        <taxon>Parmeliaceae</taxon>
        <taxon>Alectoria</taxon>
    </lineage>
</organism>
<name>A0A8H3J5N6_9LECA</name>
<feature type="compositionally biased region" description="Basic and acidic residues" evidence="2">
    <location>
        <begin position="125"/>
        <end position="137"/>
    </location>
</feature>
<comment type="caution">
    <text evidence="4">The sequence shown here is derived from an EMBL/GenBank/DDBJ whole genome shotgun (WGS) entry which is preliminary data.</text>
</comment>
<dbReference type="Gene3D" id="3.30.428.10">
    <property type="entry name" value="HIT-like"/>
    <property type="match status" value="1"/>
</dbReference>
<dbReference type="PANTHER" id="PTHR46648">
    <property type="entry name" value="HIT FAMILY PROTEIN 1"/>
    <property type="match status" value="1"/>
</dbReference>
<evidence type="ECO:0000256" key="1">
    <source>
        <dbReference type="PROSITE-ProRule" id="PRU00464"/>
    </source>
</evidence>
<feature type="region of interest" description="Disordered" evidence="2">
    <location>
        <begin position="125"/>
        <end position="146"/>
    </location>
</feature>
<gene>
    <name evidence="4" type="ORF">ALECFALPRED_008968</name>
</gene>
<feature type="compositionally biased region" description="Gly residues" evidence="2">
    <location>
        <begin position="277"/>
        <end position="289"/>
    </location>
</feature>
<dbReference type="InterPro" id="IPR036265">
    <property type="entry name" value="HIT-like_sf"/>
</dbReference>
<dbReference type="Pfam" id="PF01230">
    <property type="entry name" value="HIT"/>
    <property type="match status" value="1"/>
</dbReference>
<evidence type="ECO:0000256" key="2">
    <source>
        <dbReference type="SAM" id="MobiDB-lite"/>
    </source>
</evidence>
<sequence length="289" mass="31322">MPLSTTTTTTTKDEIERDEPSCPFCAIALATPPSRALLLLPPTSPPPPATTPHLTLDPSRPVVAAHVILSTPHVIAFLDHAPISRGHVLLVVREHREKLGDVRVAEGEAVGRWLGAVSRAVMGAVKEEEGESGRGEDEGGEADVGDWNVVQNNGRLSLNARRSHGLEEAAADGNMVADVLRFAGARAAQVVPHVHFHIIPRVDDVPEVKARSWTVFGKGQREELDEDDAVVLVKRMRERLRNEVERVRRREGEEGVRRLMGNGTEKGEEGSGDGDGDGLWRGTGGRSKL</sequence>
<keyword evidence="5" id="KW-1185">Reference proteome</keyword>
<dbReference type="EMBL" id="CAJPDR010000632">
    <property type="protein sequence ID" value="CAF9941024.1"/>
    <property type="molecule type" value="Genomic_DNA"/>
</dbReference>
<dbReference type="SUPFAM" id="SSF54197">
    <property type="entry name" value="HIT-like"/>
    <property type="match status" value="1"/>
</dbReference>
<feature type="domain" description="HIT" evidence="3">
    <location>
        <begin position="54"/>
        <end position="208"/>
    </location>
</feature>
<accession>A0A8H3J5N6</accession>
<feature type="region of interest" description="Disordered" evidence="2">
    <location>
        <begin position="249"/>
        <end position="289"/>
    </location>
</feature>
<dbReference type="GO" id="GO:0003824">
    <property type="term" value="F:catalytic activity"/>
    <property type="evidence" value="ECO:0007669"/>
    <property type="project" value="InterPro"/>
</dbReference>
<feature type="short sequence motif" description="Histidine triad motif" evidence="1">
    <location>
        <begin position="193"/>
        <end position="197"/>
    </location>
</feature>